<accession>A0A7D5QI41</accession>
<dbReference type="KEGG" id="halu:HUG12_00660"/>
<sequence>MDAAKSRFESAAELGEKYDLDTARAEAGVEFTNTCLERADRQVRFEELLTEAQRLVSDARTASINGEEGRASQQYCEAKSKLEGVLAASDEKPSSSVVESKQLYTRLEEALSSGADSSGTEKKSSTETETATTEQSSRSNGQRPTRDDLINELQTLTEELGGAPKAPEMDDQGSYSTHEYYRKFGSWNDALDAAGIDRRESLLTELERVAADIGEIPSTTQSMNTVDTAPGCMPISLGR</sequence>
<organism evidence="2 3">
    <name type="scientific">Halorarum salinum</name>
    <dbReference type="NCBI Taxonomy" id="2743089"/>
    <lineage>
        <taxon>Archaea</taxon>
        <taxon>Methanobacteriati</taxon>
        <taxon>Methanobacteriota</taxon>
        <taxon>Stenosarchaea group</taxon>
        <taxon>Halobacteria</taxon>
        <taxon>Halobacteriales</taxon>
        <taxon>Haloferacaceae</taxon>
        <taxon>Halorarum</taxon>
    </lineage>
</organism>
<feature type="region of interest" description="Disordered" evidence="1">
    <location>
        <begin position="220"/>
        <end position="239"/>
    </location>
</feature>
<evidence type="ECO:0000313" key="2">
    <source>
        <dbReference type="EMBL" id="QLG60345.1"/>
    </source>
</evidence>
<dbReference type="Pfam" id="PF18780">
    <property type="entry name" value="HNH_repeat"/>
    <property type="match status" value="1"/>
</dbReference>
<dbReference type="Proteomes" id="UP000509626">
    <property type="component" value="Chromosome"/>
</dbReference>
<dbReference type="AlphaFoldDB" id="A0A7D5QI41"/>
<proteinExistence type="predicted"/>
<keyword evidence="3" id="KW-1185">Reference proteome</keyword>
<dbReference type="EMBL" id="CP058579">
    <property type="protein sequence ID" value="QLG60345.1"/>
    <property type="molecule type" value="Genomic_DNA"/>
</dbReference>
<evidence type="ECO:0000313" key="3">
    <source>
        <dbReference type="Proteomes" id="UP000509626"/>
    </source>
</evidence>
<gene>
    <name evidence="2" type="ORF">HUG12_00660</name>
</gene>
<dbReference type="RefSeq" id="WP_179266931.1">
    <property type="nucleotide sequence ID" value="NZ_CP058579.1"/>
</dbReference>
<feature type="region of interest" description="Disordered" evidence="1">
    <location>
        <begin position="108"/>
        <end position="149"/>
    </location>
</feature>
<name>A0A7D5QI41_9EURY</name>
<dbReference type="OrthoDB" id="11472at2157"/>
<protein>
    <submittedName>
        <fullName evidence="2">Uncharacterized protein</fullName>
    </submittedName>
</protein>
<feature type="compositionally biased region" description="Low complexity" evidence="1">
    <location>
        <begin position="127"/>
        <end position="137"/>
    </location>
</feature>
<dbReference type="InterPro" id="IPR041025">
    <property type="entry name" value="HNH_repeat"/>
</dbReference>
<reference evidence="2 3" key="1">
    <citation type="submission" date="2020-06" db="EMBL/GenBank/DDBJ databases">
        <title>NJ-3-1, isolated from saline soil.</title>
        <authorList>
            <person name="Cui H.L."/>
            <person name="Shi X."/>
        </authorList>
    </citation>
    <scope>NUCLEOTIDE SEQUENCE [LARGE SCALE GENOMIC DNA]</scope>
    <source>
        <strain evidence="2 3">NJ-3-1</strain>
    </source>
</reference>
<dbReference type="GeneID" id="56035925"/>
<evidence type="ECO:0000256" key="1">
    <source>
        <dbReference type="SAM" id="MobiDB-lite"/>
    </source>
</evidence>